<dbReference type="EMBL" id="FRAD01000005">
    <property type="protein sequence ID" value="SHJ70529.1"/>
    <property type="molecule type" value="Genomic_DNA"/>
</dbReference>
<keyword evidence="1" id="KW-0812">Transmembrane</keyword>
<evidence type="ECO:0008006" key="4">
    <source>
        <dbReference type="Google" id="ProtNLM"/>
    </source>
</evidence>
<proteinExistence type="predicted"/>
<evidence type="ECO:0000256" key="1">
    <source>
        <dbReference type="SAM" id="Phobius"/>
    </source>
</evidence>
<keyword evidence="1" id="KW-0472">Membrane</keyword>
<dbReference type="Proteomes" id="UP000183952">
    <property type="component" value="Unassembled WGS sequence"/>
</dbReference>
<organism evidence="2 3">
    <name type="scientific">Hathewaya proteolytica DSM 3090</name>
    <dbReference type="NCBI Taxonomy" id="1121331"/>
    <lineage>
        <taxon>Bacteria</taxon>
        <taxon>Bacillati</taxon>
        <taxon>Bacillota</taxon>
        <taxon>Clostridia</taxon>
        <taxon>Eubacteriales</taxon>
        <taxon>Clostridiaceae</taxon>
        <taxon>Hathewaya</taxon>
    </lineage>
</organism>
<keyword evidence="1" id="KW-1133">Transmembrane helix</keyword>
<feature type="transmembrane region" description="Helical" evidence="1">
    <location>
        <begin position="12"/>
        <end position="33"/>
    </location>
</feature>
<sequence length="357" mass="40156">MPKLIKHSRKRGTTLIEVVVAVAIFVMVGIAVMEAFKTSSLVNRSAKVTDKSNEVASNLLQSFKKNPEEFIRTNNLTGTPEAGGSSSKTTYVGSEKYDYTWNKLDPAAPIGNGYSVDYTIVEDKTIGSSIMYTPDGLDSQSGMKLARDKEKYLLYVANEPDYYGGNYYAALFRNWTHTEWDNWIKDEISPLFPSYKKDVKNGLAGCTLAHYENYRNSGPVTFNYFAYCHLLSTGINNFDADKRVYSKVDMTKEQCSKGIFPIKITEGDIDIKVKGKYNIQVINESDLDVQIYIASNNQENVDLLNKAVNVELIYGSATKTVLNVEKSAQIKYDLNINVKDYKGNIIYKLSSKEYLSK</sequence>
<gene>
    <name evidence="2" type="ORF">SAMN02745248_00757</name>
</gene>
<evidence type="ECO:0000313" key="3">
    <source>
        <dbReference type="Proteomes" id="UP000183952"/>
    </source>
</evidence>
<keyword evidence="3" id="KW-1185">Reference proteome</keyword>
<name>A0A1M6LH71_9CLOT</name>
<evidence type="ECO:0000313" key="2">
    <source>
        <dbReference type="EMBL" id="SHJ70529.1"/>
    </source>
</evidence>
<accession>A0A1M6LH71</accession>
<dbReference type="STRING" id="1121331.SAMN02745248_00757"/>
<protein>
    <recommendedName>
        <fullName evidence="4">Prepilin-type N-terminal cleavage/methylation domain-containing protein</fullName>
    </recommendedName>
</protein>
<dbReference type="RefSeq" id="WP_072902502.1">
    <property type="nucleotide sequence ID" value="NZ_FRAD01000005.1"/>
</dbReference>
<reference evidence="2 3" key="1">
    <citation type="submission" date="2016-11" db="EMBL/GenBank/DDBJ databases">
        <authorList>
            <person name="Jaros S."/>
            <person name="Januszkiewicz K."/>
            <person name="Wedrychowicz H."/>
        </authorList>
    </citation>
    <scope>NUCLEOTIDE SEQUENCE [LARGE SCALE GENOMIC DNA]</scope>
    <source>
        <strain evidence="2 3">DSM 3090</strain>
    </source>
</reference>
<dbReference type="AlphaFoldDB" id="A0A1M6LH71"/>